<sequence>MSIYFDGQSVGIQITPLPYNQYYTIGDIYQYLQQCQIDTSQYGLSFDGQTILNQQDNTQIGTFLQQNQRFMIIQLPNPLFNIYLDGTQQILSQQLPNIPITDLLTYLQQNGTNFPQNIAIDCYDVNSQLIAQDVDINQLLYTYTQGNQILTLNIRQIQQDFQPIGSSNKVTSSKTNVGAQELLQSLILLKNLSLLIDPNGQFVVYKFHFPTLIQGYLQKSKGKDPENVLQFDWRNSDWQEKNNIKYCSFDDYGFAVAWDDGKISSVKIRQQ</sequence>
<reference evidence="1" key="1">
    <citation type="submission" date="2021-01" db="EMBL/GenBank/DDBJ databases">
        <authorList>
            <consortium name="Genoscope - CEA"/>
            <person name="William W."/>
        </authorList>
    </citation>
    <scope>NUCLEOTIDE SEQUENCE</scope>
</reference>
<name>A0A8S1QIY6_PARPR</name>
<dbReference type="OMA" id="KNSIKYC"/>
<keyword evidence="2" id="KW-1185">Reference proteome</keyword>
<dbReference type="Proteomes" id="UP000688137">
    <property type="component" value="Unassembled WGS sequence"/>
</dbReference>
<accession>A0A8S1QIY6</accession>
<evidence type="ECO:0000313" key="2">
    <source>
        <dbReference type="Proteomes" id="UP000688137"/>
    </source>
</evidence>
<comment type="caution">
    <text evidence="1">The sequence shown here is derived from an EMBL/GenBank/DDBJ whole genome shotgun (WGS) entry which is preliminary data.</text>
</comment>
<proteinExistence type="predicted"/>
<gene>
    <name evidence="1" type="ORF">PPRIM_AZ9-3.1.T1630014</name>
</gene>
<organism evidence="1 2">
    <name type="scientific">Paramecium primaurelia</name>
    <dbReference type="NCBI Taxonomy" id="5886"/>
    <lineage>
        <taxon>Eukaryota</taxon>
        <taxon>Sar</taxon>
        <taxon>Alveolata</taxon>
        <taxon>Ciliophora</taxon>
        <taxon>Intramacronucleata</taxon>
        <taxon>Oligohymenophorea</taxon>
        <taxon>Peniculida</taxon>
        <taxon>Parameciidae</taxon>
        <taxon>Paramecium</taxon>
    </lineage>
</organism>
<dbReference type="AlphaFoldDB" id="A0A8S1QIY6"/>
<dbReference type="EMBL" id="CAJJDM010000170">
    <property type="protein sequence ID" value="CAD8115174.1"/>
    <property type="molecule type" value="Genomic_DNA"/>
</dbReference>
<evidence type="ECO:0000313" key="1">
    <source>
        <dbReference type="EMBL" id="CAD8115174.1"/>
    </source>
</evidence>
<protein>
    <submittedName>
        <fullName evidence="1">Uncharacterized protein</fullName>
    </submittedName>
</protein>